<accession>A0A0F8XKZ5</accession>
<dbReference type="InterPro" id="IPR055259">
    <property type="entry name" value="YkvP/CgeB_Glyco_trans-like"/>
</dbReference>
<reference evidence="2" key="1">
    <citation type="journal article" date="2015" name="Nature">
        <title>Complex archaea that bridge the gap between prokaryotes and eukaryotes.</title>
        <authorList>
            <person name="Spang A."/>
            <person name="Saw J.H."/>
            <person name="Jorgensen S.L."/>
            <person name="Zaremba-Niedzwiedzka K."/>
            <person name="Martijn J."/>
            <person name="Lind A.E."/>
            <person name="van Eijk R."/>
            <person name="Schleper C."/>
            <person name="Guy L."/>
            <person name="Ettema T.J."/>
        </authorList>
    </citation>
    <scope>NUCLEOTIDE SEQUENCE</scope>
</reference>
<gene>
    <name evidence="2" type="ORF">LCGC14_2930650</name>
</gene>
<dbReference type="EMBL" id="LAZR01058489">
    <property type="protein sequence ID" value="KKK69777.1"/>
    <property type="molecule type" value="Genomic_DNA"/>
</dbReference>
<feature type="domain" description="Spore protein YkvP/CgeB glycosyl transferase-like" evidence="1">
    <location>
        <begin position="216"/>
        <end position="318"/>
    </location>
</feature>
<dbReference type="Pfam" id="PF13524">
    <property type="entry name" value="Glyco_trans_1_2"/>
    <property type="match status" value="1"/>
</dbReference>
<proteinExistence type="predicted"/>
<comment type="caution">
    <text evidence="2">The sequence shown here is derived from an EMBL/GenBank/DDBJ whole genome shotgun (WGS) entry which is preliminary data.</text>
</comment>
<name>A0A0F8XKZ5_9ZZZZ</name>
<organism evidence="2">
    <name type="scientific">marine sediment metagenome</name>
    <dbReference type="NCBI Taxonomy" id="412755"/>
    <lineage>
        <taxon>unclassified sequences</taxon>
        <taxon>metagenomes</taxon>
        <taxon>ecological metagenomes</taxon>
    </lineage>
</organism>
<dbReference type="AlphaFoldDB" id="A0A0F8XKZ5"/>
<evidence type="ECO:0000313" key="2">
    <source>
        <dbReference type="EMBL" id="KKK69777.1"/>
    </source>
</evidence>
<evidence type="ECO:0000259" key="1">
    <source>
        <dbReference type="Pfam" id="PF13524"/>
    </source>
</evidence>
<protein>
    <recommendedName>
        <fullName evidence="1">Spore protein YkvP/CgeB glycosyl transferase-like domain-containing protein</fullName>
    </recommendedName>
</protein>
<sequence>MKILFIGSRKYDYLADLTYSGLIKVLGPENMIELKWNPRYHIPYKTYPKNIPTSRKGIFNPLLTNKKKYDVVLVAAAKPDCFQAYLSIVSDIPADKPVVFIDGGDREEFGGDLERMGHPGLYEQSISLRPFDKIFKREFLKNTSYPENVYPLPLSVNYDRIPALRVQKKYQVAFWAVEGHPIRTRVLEMLEDRFDCRENGTHRNQEFKKYKRKGKFYLQELAACTIGLSFRGGGWDTLRYWEIPAVGSFMISQPLNIVIPDDFRSGEEIVFCKEDASDLIDLCTYYLNNSEKRENITARGAAYAREYHSDEARARYIMKILTKTDN</sequence>